<dbReference type="SUPFAM" id="SSF50156">
    <property type="entry name" value="PDZ domain-like"/>
    <property type="match status" value="1"/>
</dbReference>
<dbReference type="eggNOG" id="COG0265">
    <property type="taxonomic scope" value="Bacteria"/>
</dbReference>
<accession>A0LLV8</accession>
<dbReference type="SUPFAM" id="SSF159501">
    <property type="entry name" value="EreA/ChaN-like"/>
    <property type="match status" value="1"/>
</dbReference>
<dbReference type="PROSITE" id="PS50106">
    <property type="entry name" value="PDZ"/>
    <property type="match status" value="1"/>
</dbReference>
<feature type="domain" description="PDZ" evidence="2">
    <location>
        <begin position="295"/>
        <end position="356"/>
    </location>
</feature>
<evidence type="ECO:0000256" key="1">
    <source>
        <dbReference type="SAM" id="SignalP"/>
    </source>
</evidence>
<dbReference type="STRING" id="335543.Sfum_2732"/>
<keyword evidence="4" id="KW-1185">Reference proteome</keyword>
<dbReference type="CDD" id="cd14727">
    <property type="entry name" value="ChanN-like"/>
    <property type="match status" value="1"/>
</dbReference>
<dbReference type="HOGENOM" id="CLU_035488_1_0_7"/>
<dbReference type="InterPro" id="IPR007314">
    <property type="entry name" value="Cofac_haem-bd_dom"/>
</dbReference>
<feature type="signal peptide" evidence="1">
    <location>
        <begin position="1"/>
        <end position="19"/>
    </location>
</feature>
<dbReference type="InterPro" id="IPR036034">
    <property type="entry name" value="PDZ_sf"/>
</dbReference>
<dbReference type="SMART" id="SM00228">
    <property type="entry name" value="PDZ"/>
    <property type="match status" value="1"/>
</dbReference>
<dbReference type="Gene3D" id="3.40.50.11550">
    <property type="match status" value="1"/>
</dbReference>
<sequence precursor="true">MHHFYSRALAVWLSLLVLAGCSTLEPKRGTATMEPPASFKVGDIVETKTGKTLPVHALMEQLARARIVYVGEAHTSIEDHRVQLELFKRLSAANPHLCLAMEMFPRTAQPILDKYGAGELSRELLLKETRWEKVWGHPFRLYEAIVEAARSANVRIVGLNAPPDVVSKIARGGIASLSPEERSNVARDFHLDEPGNRLRLHGEYVRHIRGEIKDFETFYEAQLAWEETMAQTLAETLRTLPREGQIVVLIGKGHMTKRLGVPYLTAKRAEHPHRTVAPLPFDHLGSVVDPDVADYVWITDKADSSHKGRLGLMVRTLDDGRGLEVLSVVAGSIAELAGILKGDVIFMIDSVPVKSLDDLHRAMAREGTGNHRIFIRRGKREMSVPLPAGP</sequence>
<organism evidence="3 4">
    <name type="scientific">Syntrophobacter fumaroxidans (strain DSM 10017 / MPOB)</name>
    <dbReference type="NCBI Taxonomy" id="335543"/>
    <lineage>
        <taxon>Bacteria</taxon>
        <taxon>Pseudomonadati</taxon>
        <taxon>Thermodesulfobacteriota</taxon>
        <taxon>Syntrophobacteria</taxon>
        <taxon>Syntrophobacterales</taxon>
        <taxon>Syntrophobacteraceae</taxon>
        <taxon>Syntrophobacter</taxon>
    </lineage>
</organism>
<name>A0LLV8_SYNFM</name>
<dbReference type="InParanoid" id="A0LLV8"/>
<dbReference type="RefSeq" id="WP_011699577.1">
    <property type="nucleotide sequence ID" value="NC_008554.1"/>
</dbReference>
<dbReference type="AlphaFoldDB" id="A0LLV8"/>
<gene>
    <name evidence="3" type="ordered locus">Sfum_2732</name>
</gene>
<dbReference type="Pfam" id="PF04187">
    <property type="entry name" value="Cofac_haem_bdg"/>
    <property type="match status" value="1"/>
</dbReference>
<dbReference type="KEGG" id="sfu:Sfum_2732"/>
<dbReference type="PROSITE" id="PS51257">
    <property type="entry name" value="PROKAR_LIPOPROTEIN"/>
    <property type="match status" value="1"/>
</dbReference>
<reference evidence="3 4" key="1">
    <citation type="submission" date="2006-10" db="EMBL/GenBank/DDBJ databases">
        <title>Complete sequence of Syntrophobacter fumaroxidans MPOB.</title>
        <authorList>
            <consortium name="US DOE Joint Genome Institute"/>
            <person name="Copeland A."/>
            <person name="Lucas S."/>
            <person name="Lapidus A."/>
            <person name="Barry K."/>
            <person name="Detter J.C."/>
            <person name="Glavina del Rio T."/>
            <person name="Hammon N."/>
            <person name="Israni S."/>
            <person name="Pitluck S."/>
            <person name="Goltsman E.G."/>
            <person name="Martinez M."/>
            <person name="Schmutz J."/>
            <person name="Larimer F."/>
            <person name="Land M."/>
            <person name="Hauser L."/>
            <person name="Kyrpides N."/>
            <person name="Kim E."/>
            <person name="Boone D.R."/>
            <person name="Brockman F."/>
            <person name="Culley D."/>
            <person name="Ferry J."/>
            <person name="Gunsalus R."/>
            <person name="McInerney M.J."/>
            <person name="Morrison M."/>
            <person name="Plugge C."/>
            <person name="Rohlin L."/>
            <person name="Scholten J."/>
            <person name="Sieber J."/>
            <person name="Stams A.J.M."/>
            <person name="Worm P."/>
            <person name="Henstra A.M."/>
            <person name="Richardson P."/>
        </authorList>
    </citation>
    <scope>NUCLEOTIDE SEQUENCE [LARGE SCALE GENOMIC DNA]</scope>
    <source>
        <strain evidence="4">DSM 10017 / MPOB</strain>
    </source>
</reference>
<dbReference type="Gene3D" id="2.30.42.10">
    <property type="match status" value="1"/>
</dbReference>
<dbReference type="EMBL" id="CP000478">
    <property type="protein sequence ID" value="ABK18410.1"/>
    <property type="molecule type" value="Genomic_DNA"/>
</dbReference>
<dbReference type="InterPro" id="IPR001478">
    <property type="entry name" value="PDZ"/>
</dbReference>
<evidence type="ECO:0000259" key="2">
    <source>
        <dbReference type="PROSITE" id="PS50106"/>
    </source>
</evidence>
<dbReference type="Proteomes" id="UP000001784">
    <property type="component" value="Chromosome"/>
</dbReference>
<keyword evidence="1" id="KW-0732">Signal</keyword>
<proteinExistence type="predicted"/>
<protein>
    <recommendedName>
        <fullName evidence="2">PDZ domain-containing protein</fullName>
    </recommendedName>
</protein>
<dbReference type="Pfam" id="PF17820">
    <property type="entry name" value="PDZ_6"/>
    <property type="match status" value="1"/>
</dbReference>
<evidence type="ECO:0000313" key="4">
    <source>
        <dbReference type="Proteomes" id="UP000001784"/>
    </source>
</evidence>
<dbReference type="InterPro" id="IPR041489">
    <property type="entry name" value="PDZ_6"/>
</dbReference>
<feature type="chain" id="PRO_5002626636" description="PDZ domain-containing protein" evidence="1">
    <location>
        <begin position="20"/>
        <end position="390"/>
    </location>
</feature>
<evidence type="ECO:0000313" key="3">
    <source>
        <dbReference type="EMBL" id="ABK18410.1"/>
    </source>
</evidence>
<dbReference type="eggNOG" id="COG3016">
    <property type="taxonomic scope" value="Bacteria"/>
</dbReference>